<dbReference type="OrthoDB" id="3506771at2759"/>
<dbReference type="Proteomes" id="UP000235371">
    <property type="component" value="Unassembled WGS sequence"/>
</dbReference>
<keyword evidence="3" id="KW-1185">Reference proteome</keyword>
<dbReference type="InParanoid" id="A0A2J6TFN8"/>
<accession>A0A2J6TFN8</accession>
<dbReference type="GeneID" id="36591041"/>
<evidence type="ECO:0000256" key="1">
    <source>
        <dbReference type="SAM" id="SignalP"/>
    </source>
</evidence>
<sequence length="130" mass="14501">MFPKVLLTVTFAAIAGVATAKPIEARDIDLGGRPIPVWYCCINNCRNCWWTQCQGNPEGCANSFFPSCCGMMVFGKRDEDIDKQHYNMKGELVEFMSLTLGQDGKRDEDGGKQYYNDGGELVEFVTLPSK</sequence>
<gene>
    <name evidence="2" type="ORF">K444DRAFT_628828</name>
</gene>
<feature type="chain" id="PRO_5014443388" evidence="1">
    <location>
        <begin position="21"/>
        <end position="130"/>
    </location>
</feature>
<protein>
    <submittedName>
        <fullName evidence="2">Uncharacterized protein</fullName>
    </submittedName>
</protein>
<organism evidence="2 3">
    <name type="scientific">Hyaloscypha bicolor E</name>
    <dbReference type="NCBI Taxonomy" id="1095630"/>
    <lineage>
        <taxon>Eukaryota</taxon>
        <taxon>Fungi</taxon>
        <taxon>Dikarya</taxon>
        <taxon>Ascomycota</taxon>
        <taxon>Pezizomycotina</taxon>
        <taxon>Leotiomycetes</taxon>
        <taxon>Helotiales</taxon>
        <taxon>Hyaloscyphaceae</taxon>
        <taxon>Hyaloscypha</taxon>
        <taxon>Hyaloscypha bicolor</taxon>
    </lineage>
</organism>
<keyword evidence="1" id="KW-0732">Signal</keyword>
<evidence type="ECO:0000313" key="2">
    <source>
        <dbReference type="EMBL" id="PMD61830.1"/>
    </source>
</evidence>
<name>A0A2J6TFN8_9HELO</name>
<dbReference type="RefSeq" id="XP_024738734.1">
    <property type="nucleotide sequence ID" value="XM_024882964.1"/>
</dbReference>
<reference evidence="2 3" key="1">
    <citation type="submission" date="2016-04" db="EMBL/GenBank/DDBJ databases">
        <title>A degradative enzymes factory behind the ericoid mycorrhizal symbiosis.</title>
        <authorList>
            <consortium name="DOE Joint Genome Institute"/>
            <person name="Martino E."/>
            <person name="Morin E."/>
            <person name="Grelet G."/>
            <person name="Kuo A."/>
            <person name="Kohler A."/>
            <person name="Daghino S."/>
            <person name="Barry K."/>
            <person name="Choi C."/>
            <person name="Cichocki N."/>
            <person name="Clum A."/>
            <person name="Copeland A."/>
            <person name="Hainaut M."/>
            <person name="Haridas S."/>
            <person name="Labutti K."/>
            <person name="Lindquist E."/>
            <person name="Lipzen A."/>
            <person name="Khouja H.-R."/>
            <person name="Murat C."/>
            <person name="Ohm R."/>
            <person name="Olson A."/>
            <person name="Spatafora J."/>
            <person name="Veneault-Fourrey C."/>
            <person name="Henrissat B."/>
            <person name="Grigoriev I."/>
            <person name="Martin F."/>
            <person name="Perotto S."/>
        </authorList>
    </citation>
    <scope>NUCLEOTIDE SEQUENCE [LARGE SCALE GENOMIC DNA]</scope>
    <source>
        <strain evidence="2 3">E</strain>
    </source>
</reference>
<dbReference type="AlphaFoldDB" id="A0A2J6TFN8"/>
<evidence type="ECO:0000313" key="3">
    <source>
        <dbReference type="Proteomes" id="UP000235371"/>
    </source>
</evidence>
<proteinExistence type="predicted"/>
<dbReference type="EMBL" id="KZ613786">
    <property type="protein sequence ID" value="PMD61830.1"/>
    <property type="molecule type" value="Genomic_DNA"/>
</dbReference>
<feature type="signal peptide" evidence="1">
    <location>
        <begin position="1"/>
        <end position="20"/>
    </location>
</feature>